<name>N0DXJ6_9MICO</name>
<comment type="similarity">
    <text evidence="1">Belongs to the glycosyl hydrolase 13 family.</text>
</comment>
<evidence type="ECO:0000256" key="1">
    <source>
        <dbReference type="ARBA" id="ARBA00008061"/>
    </source>
</evidence>
<dbReference type="AlphaFoldDB" id="N0DXJ6"/>
<dbReference type="GO" id="GO:0009313">
    <property type="term" value="P:oligosaccharide catabolic process"/>
    <property type="evidence" value="ECO:0007669"/>
    <property type="project" value="TreeGrafter"/>
</dbReference>
<evidence type="ECO:0000313" key="3">
    <source>
        <dbReference type="EMBL" id="CCH68753.1"/>
    </source>
</evidence>
<accession>N0DXJ6</accession>
<dbReference type="InterPro" id="IPR045857">
    <property type="entry name" value="O16G_dom_2"/>
</dbReference>
<protein>
    <submittedName>
        <fullName evidence="3">Putative alpha-glucosidase</fullName>
    </submittedName>
</protein>
<dbReference type="SMART" id="SM00642">
    <property type="entry name" value="Aamy"/>
    <property type="match status" value="1"/>
</dbReference>
<evidence type="ECO:0000259" key="2">
    <source>
        <dbReference type="SMART" id="SM00642"/>
    </source>
</evidence>
<dbReference type="GO" id="GO:0004556">
    <property type="term" value="F:alpha-amylase activity"/>
    <property type="evidence" value="ECO:0007669"/>
    <property type="project" value="TreeGrafter"/>
</dbReference>
<dbReference type="eggNOG" id="COG0366">
    <property type="taxonomic scope" value="Bacteria"/>
</dbReference>
<dbReference type="PANTHER" id="PTHR10357">
    <property type="entry name" value="ALPHA-AMYLASE FAMILY MEMBER"/>
    <property type="match status" value="1"/>
</dbReference>
<dbReference type="Gene3D" id="3.20.20.80">
    <property type="entry name" value="Glycosidases"/>
    <property type="match status" value="1"/>
</dbReference>
<organism evidence="3 4">
    <name type="scientific">Phycicoccus elongatus Lp2</name>
    <dbReference type="NCBI Taxonomy" id="1193181"/>
    <lineage>
        <taxon>Bacteria</taxon>
        <taxon>Bacillati</taxon>
        <taxon>Actinomycetota</taxon>
        <taxon>Actinomycetes</taxon>
        <taxon>Micrococcales</taxon>
        <taxon>Intrasporangiaceae</taxon>
        <taxon>Phycicoccus</taxon>
    </lineage>
</organism>
<proteinExistence type="inferred from homology"/>
<dbReference type="HOGENOM" id="CLU_006462_2_3_11"/>
<feature type="domain" description="Glycosyl hydrolase family 13 catalytic" evidence="2">
    <location>
        <begin position="40"/>
        <end position="455"/>
    </location>
</feature>
<dbReference type="InterPro" id="IPR017853">
    <property type="entry name" value="GH"/>
</dbReference>
<dbReference type="EMBL" id="CAIZ01000020">
    <property type="protein sequence ID" value="CCH68753.1"/>
    <property type="molecule type" value="Genomic_DNA"/>
</dbReference>
<keyword evidence="4" id="KW-1185">Reference proteome</keyword>
<dbReference type="Pfam" id="PF00128">
    <property type="entry name" value="Alpha-amylase"/>
    <property type="match status" value="1"/>
</dbReference>
<dbReference type="CDD" id="cd11332">
    <property type="entry name" value="AmyAc_OligoGlu_TS"/>
    <property type="match status" value="1"/>
</dbReference>
<dbReference type="PANTHER" id="PTHR10357:SF179">
    <property type="entry name" value="NEUTRAL AND BASIC AMINO ACID TRANSPORT PROTEIN RBAT"/>
    <property type="match status" value="1"/>
</dbReference>
<dbReference type="SUPFAM" id="SSF51445">
    <property type="entry name" value="(Trans)glycosidases"/>
    <property type="match status" value="1"/>
</dbReference>
<gene>
    <name evidence="3" type="ORF">BN10_1160001</name>
</gene>
<comment type="caution">
    <text evidence="3">The sequence shown here is derived from an EMBL/GenBank/DDBJ whole genome shotgun (WGS) entry which is preliminary data.</text>
</comment>
<sequence>MTCAAYGKVGRVTDAPALPDLVHPADSPDSPWWRDAVIYQIYPRSWSDSDGDGIGDLPGITARLPYLRDLGVDAVWLSPFYVSPMNDAGYDVADYRDIDPRFGTLHDAEVLIDTAHALGLKVLVDLVPNHTSSEHEWFRAALAAEPGSPERARYIFREGAGPHGDLPPNNWRSVFGGRGWSRVPDPDGTPGQWYLHIFDTTQPDVNWENEEVRAEYDDILRFWLDRGVDGFRVDVAHGLVKDQTFPDTTGSMHTAENAPGHRMPMWDQDGVHDIYRRWRRILDEYTVPGDPDSERILCAEAWVQPEEALARYVRPDEMHQAFNFEFLDTRWDPAGYRHVITESYRSNDAVGAPTTWVLSNHDVLRHATRLAVAQEGYRPNGIGADDPQPDPELGLRRARAATTMMLALPGGAYVYQGEELGLPEHTTMPDEWRQDPIFHRTKGTDEFALGRDGCRVPMAWAKDEPSLGFGPSAKTWLPQPEAYAALAVDQQDGVPGSTLSLYRDLLAYRRKHRFGHGALAWHELDGPEALAFTNTSGDGTRTVLCLTNFGDEPASLPNGDVIISSGPLDDGRVPTDTTVWLRLPTGHDR</sequence>
<reference evidence="3 4" key="1">
    <citation type="journal article" date="2013" name="ISME J.">
        <title>A metabolic model for members of the genus Tetrasphaera involved in enhanced biological phosphorus removal.</title>
        <authorList>
            <person name="Kristiansen R."/>
            <person name="Nguyen H.T.T."/>
            <person name="Saunders A.M."/>
            <person name="Nielsen J.L."/>
            <person name="Wimmer R."/>
            <person name="Le V.Q."/>
            <person name="McIlroy S.J."/>
            <person name="Petrovski S."/>
            <person name="Seviour R.J."/>
            <person name="Calteau A."/>
            <person name="Nielsen K.L."/>
            <person name="Nielsen P.H."/>
        </authorList>
    </citation>
    <scope>NUCLEOTIDE SEQUENCE [LARGE SCALE GENOMIC DNA]</scope>
    <source>
        <strain evidence="3 4">Lp2</strain>
    </source>
</reference>
<dbReference type="Gene3D" id="3.90.400.10">
    <property type="entry name" value="Oligo-1,6-glucosidase, Domain 2"/>
    <property type="match status" value="1"/>
</dbReference>
<dbReference type="InterPro" id="IPR006047">
    <property type="entry name" value="GH13_cat_dom"/>
</dbReference>
<dbReference type="STRING" id="1193181.BN10_1160001"/>
<evidence type="ECO:0000313" key="4">
    <source>
        <dbReference type="Proteomes" id="UP000013167"/>
    </source>
</evidence>
<dbReference type="Proteomes" id="UP000013167">
    <property type="component" value="Unassembled WGS sequence"/>
</dbReference>